<sequence>MANIEIEKLMESSFRIRNLTILCSYATISSNTCEGAKMIYPQDF</sequence>
<evidence type="ECO:0000313" key="2">
    <source>
        <dbReference type="Proteomes" id="UP000242447"/>
    </source>
</evidence>
<dbReference type="Proteomes" id="UP000242447">
    <property type="component" value="Chromosome"/>
</dbReference>
<proteinExistence type="predicted"/>
<organism evidence="1 2">
    <name type="scientific">Ketogulonicigenium robustum</name>
    <dbReference type="NCBI Taxonomy" id="92947"/>
    <lineage>
        <taxon>Bacteria</taxon>
        <taxon>Pseudomonadati</taxon>
        <taxon>Pseudomonadota</taxon>
        <taxon>Alphaproteobacteria</taxon>
        <taxon>Rhodobacterales</taxon>
        <taxon>Roseobacteraceae</taxon>
        <taxon>Ketogulonicigenium</taxon>
    </lineage>
</organism>
<evidence type="ECO:0000313" key="1">
    <source>
        <dbReference type="EMBL" id="ARO14414.1"/>
    </source>
</evidence>
<dbReference type="KEGG" id="kro:BVG79_01068"/>
<reference evidence="1 2" key="1">
    <citation type="submission" date="2017-02" db="EMBL/GenBank/DDBJ databases">
        <title>Ketogulonicigenium robustum SPU B003 Genome sequencing and assembly.</title>
        <authorList>
            <person name="Li Y."/>
            <person name="Liu L."/>
            <person name="Wang C."/>
            <person name="Zhang M."/>
            <person name="Zhang T."/>
            <person name="Zhang Y."/>
        </authorList>
    </citation>
    <scope>NUCLEOTIDE SEQUENCE [LARGE SCALE GENOMIC DNA]</scope>
    <source>
        <strain evidence="1 2">SPU_B003</strain>
    </source>
</reference>
<name>A0A1W6NYX3_9RHOB</name>
<gene>
    <name evidence="1" type="ORF">BVG79_01068</name>
</gene>
<dbReference type="AlphaFoldDB" id="A0A1W6NYX3"/>
<protein>
    <submittedName>
        <fullName evidence="1">Uncharacterized protein</fullName>
    </submittedName>
</protein>
<accession>A0A1W6NYX3</accession>
<keyword evidence="2" id="KW-1185">Reference proteome</keyword>
<dbReference type="EMBL" id="CP019937">
    <property type="protein sequence ID" value="ARO14414.1"/>
    <property type="molecule type" value="Genomic_DNA"/>
</dbReference>